<keyword evidence="1" id="KW-0614">Plasmid</keyword>
<dbReference type="Proteomes" id="UP000298049">
    <property type="component" value="Plasmid psoil36-7"/>
</dbReference>
<geneLocation type="plasmid" evidence="1 2">
    <name>psoil36-7</name>
</geneLocation>
<dbReference type="EMBL" id="CP031094">
    <property type="protein sequence ID" value="QCF28067.1"/>
    <property type="molecule type" value="Genomic_DNA"/>
</dbReference>
<evidence type="ECO:0000313" key="1">
    <source>
        <dbReference type="EMBL" id="QCF28067.1"/>
    </source>
</evidence>
<dbReference type="AlphaFoldDB" id="A0A4P7XNP4"/>
<name>A0A4P7XNP4_9ALTE</name>
<sequence length="68" mass="7251">MLGPECAVYTSVVINERVSAALGQGDIEVVHVVEAQATYMPEIQFLATGFLKSSVYIKHIQGGAQEVG</sequence>
<dbReference type="RefSeq" id="WP_136550742.1">
    <property type="nucleotide sequence ID" value="NZ_CP031094.1"/>
</dbReference>
<protein>
    <submittedName>
        <fullName evidence="1">Uncharacterized protein</fullName>
    </submittedName>
</protein>
<gene>
    <name evidence="1" type="ORF">soil367_18510</name>
</gene>
<keyword evidence="2" id="KW-1185">Reference proteome</keyword>
<evidence type="ECO:0000313" key="2">
    <source>
        <dbReference type="Proteomes" id="UP000298049"/>
    </source>
</evidence>
<dbReference type="GeneID" id="40106890"/>
<organism evidence="1 2">
    <name type="scientific">Hydrocarboniclastica marina</name>
    <dbReference type="NCBI Taxonomy" id="2259620"/>
    <lineage>
        <taxon>Bacteria</taxon>
        <taxon>Pseudomonadati</taxon>
        <taxon>Pseudomonadota</taxon>
        <taxon>Gammaproteobacteria</taxon>
        <taxon>Alteromonadales</taxon>
        <taxon>Alteromonadaceae</taxon>
        <taxon>Hydrocarboniclastica</taxon>
    </lineage>
</organism>
<proteinExistence type="predicted"/>
<dbReference type="KEGG" id="hmi:soil367_18510"/>
<reference evidence="1 2" key="1">
    <citation type="submission" date="2018-07" db="EMBL/GenBank/DDBJ databases">
        <title>Marsedoiliclastica nanhaica gen. nov. sp. nov., a novel marine hydrocarbonoclastic bacterium isolated from an in-situ enriched hydrocarbon-degrading consortium in deep-sea sediment.</title>
        <authorList>
            <person name="Dong C."/>
            <person name="Ma T."/>
            <person name="Liu R."/>
            <person name="Shao Z."/>
        </authorList>
    </citation>
    <scope>NUCLEOTIDE SEQUENCE [LARGE SCALE GENOMIC DNA]</scope>
    <source>
        <strain evidence="2">soil36-7</strain>
        <plasmid evidence="1 2">psoil36-7</plasmid>
    </source>
</reference>
<accession>A0A4P7XNP4</accession>